<dbReference type="Proteomes" id="UP000199582">
    <property type="component" value="Unassembled WGS sequence"/>
</dbReference>
<protein>
    <submittedName>
        <fullName evidence="9">Peptide/nickel transport system permease protein</fullName>
    </submittedName>
</protein>
<dbReference type="PANTHER" id="PTHR43163:SF6">
    <property type="entry name" value="DIPEPTIDE TRANSPORT SYSTEM PERMEASE PROTEIN DPPB-RELATED"/>
    <property type="match status" value="1"/>
</dbReference>
<dbReference type="CDD" id="cd06261">
    <property type="entry name" value="TM_PBP2"/>
    <property type="match status" value="1"/>
</dbReference>
<feature type="transmembrane region" description="Helical" evidence="7">
    <location>
        <begin position="175"/>
        <end position="195"/>
    </location>
</feature>
<evidence type="ECO:0000313" key="9">
    <source>
        <dbReference type="EMBL" id="SEM39777.1"/>
    </source>
</evidence>
<evidence type="ECO:0000256" key="5">
    <source>
        <dbReference type="ARBA" id="ARBA00022989"/>
    </source>
</evidence>
<keyword evidence="5 7" id="KW-1133">Transmembrane helix</keyword>
<keyword evidence="2 7" id="KW-0813">Transport</keyword>
<feature type="transmembrane region" description="Helical" evidence="7">
    <location>
        <begin position="282"/>
        <end position="308"/>
    </location>
</feature>
<dbReference type="RefSeq" id="WP_093039396.1">
    <property type="nucleotide sequence ID" value="NZ_FOAG01000027.1"/>
</dbReference>
<dbReference type="Pfam" id="PF19300">
    <property type="entry name" value="BPD_transp_1_N"/>
    <property type="match status" value="1"/>
</dbReference>
<dbReference type="InterPro" id="IPR000515">
    <property type="entry name" value="MetI-like"/>
</dbReference>
<dbReference type="GO" id="GO:0005886">
    <property type="term" value="C:plasma membrane"/>
    <property type="evidence" value="ECO:0007669"/>
    <property type="project" value="UniProtKB-SubCell"/>
</dbReference>
<dbReference type="EMBL" id="FOAG01000027">
    <property type="protein sequence ID" value="SEM39777.1"/>
    <property type="molecule type" value="Genomic_DNA"/>
</dbReference>
<feature type="domain" description="ABC transmembrane type-1" evidence="8">
    <location>
        <begin position="96"/>
        <end position="301"/>
    </location>
</feature>
<evidence type="ECO:0000313" key="10">
    <source>
        <dbReference type="Proteomes" id="UP000199582"/>
    </source>
</evidence>
<dbReference type="Pfam" id="PF00528">
    <property type="entry name" value="BPD_transp_1"/>
    <property type="match status" value="1"/>
</dbReference>
<evidence type="ECO:0000256" key="3">
    <source>
        <dbReference type="ARBA" id="ARBA00022475"/>
    </source>
</evidence>
<feature type="transmembrane region" description="Helical" evidence="7">
    <location>
        <begin position="143"/>
        <end position="163"/>
    </location>
</feature>
<keyword evidence="10" id="KW-1185">Reference proteome</keyword>
<dbReference type="Gene3D" id="1.10.3720.10">
    <property type="entry name" value="MetI-like"/>
    <property type="match status" value="1"/>
</dbReference>
<evidence type="ECO:0000256" key="4">
    <source>
        <dbReference type="ARBA" id="ARBA00022692"/>
    </source>
</evidence>
<dbReference type="AlphaFoldDB" id="A0A1H7Y375"/>
<name>A0A1H7Y375_9RHOB</name>
<comment type="similarity">
    <text evidence="7">Belongs to the binding-protein-dependent transport system permease family.</text>
</comment>
<evidence type="ECO:0000259" key="8">
    <source>
        <dbReference type="PROSITE" id="PS50928"/>
    </source>
</evidence>
<feature type="transmembrane region" description="Helical" evidence="7">
    <location>
        <begin position="100"/>
        <end position="122"/>
    </location>
</feature>
<evidence type="ECO:0000256" key="2">
    <source>
        <dbReference type="ARBA" id="ARBA00022448"/>
    </source>
</evidence>
<feature type="transmembrane region" description="Helical" evidence="7">
    <location>
        <begin position="232"/>
        <end position="262"/>
    </location>
</feature>
<dbReference type="InterPro" id="IPR045621">
    <property type="entry name" value="BPD_transp_1_N"/>
</dbReference>
<evidence type="ECO:0000256" key="7">
    <source>
        <dbReference type="RuleBase" id="RU363032"/>
    </source>
</evidence>
<accession>A0A1H7Y375</accession>
<evidence type="ECO:0000256" key="6">
    <source>
        <dbReference type="ARBA" id="ARBA00023136"/>
    </source>
</evidence>
<keyword evidence="3" id="KW-1003">Cell membrane</keyword>
<dbReference type="OrthoDB" id="9807402at2"/>
<organism evidence="9 10">
    <name type="scientific">Roseovarius azorensis</name>
    <dbReference type="NCBI Taxonomy" id="1287727"/>
    <lineage>
        <taxon>Bacteria</taxon>
        <taxon>Pseudomonadati</taxon>
        <taxon>Pseudomonadota</taxon>
        <taxon>Alphaproteobacteria</taxon>
        <taxon>Rhodobacterales</taxon>
        <taxon>Roseobacteraceae</taxon>
        <taxon>Roseovarius</taxon>
    </lineage>
</organism>
<dbReference type="PANTHER" id="PTHR43163">
    <property type="entry name" value="DIPEPTIDE TRANSPORT SYSTEM PERMEASE PROTEIN DPPB-RELATED"/>
    <property type="match status" value="1"/>
</dbReference>
<reference evidence="9 10" key="1">
    <citation type="submission" date="2016-10" db="EMBL/GenBank/DDBJ databases">
        <authorList>
            <person name="de Groot N.N."/>
        </authorList>
    </citation>
    <scope>NUCLEOTIDE SEQUENCE [LARGE SCALE GENOMIC DNA]</scope>
    <source>
        <strain evidence="9 10">DSM 100674</strain>
    </source>
</reference>
<gene>
    <name evidence="9" type="ORF">SAMN05443999_1274</name>
</gene>
<proteinExistence type="inferred from homology"/>
<keyword evidence="6 7" id="KW-0472">Membrane</keyword>
<dbReference type="SUPFAM" id="SSF161098">
    <property type="entry name" value="MetI-like"/>
    <property type="match status" value="1"/>
</dbReference>
<evidence type="ECO:0000256" key="1">
    <source>
        <dbReference type="ARBA" id="ARBA00004651"/>
    </source>
</evidence>
<dbReference type="PROSITE" id="PS50928">
    <property type="entry name" value="ABC_TM1"/>
    <property type="match status" value="1"/>
</dbReference>
<sequence length="316" mass="33594">MLWAMMMRRLLFGLLTLFAISVLVFVGTEILPGDVAQAVLGQSATAETIAALRERLGLDQPAPLRYLAWIAGVLQGDLGVSLASDRPIAAMISSRLGNTFMLAGIAALIVVPLSLILGLLAATRPRSLIDRAVSHLTLMSVSAPEFLIATLLVMLFAVHLNWLPAISNISSADDIGALARSIALPVLTLSLMVLAPMTRMTRNSVLSVLGSPAIETAILKGLSRRRIVLFHALPNAIAPIVNIIAMNLAYLVSGVVVVEVVFSFPGLAKLMVDAVGTRDLPLVQACALIFCSVYVLMNIFADVISVLANPKLRRSA</sequence>
<dbReference type="GO" id="GO:0055085">
    <property type="term" value="P:transmembrane transport"/>
    <property type="evidence" value="ECO:0007669"/>
    <property type="project" value="InterPro"/>
</dbReference>
<dbReference type="InterPro" id="IPR035906">
    <property type="entry name" value="MetI-like_sf"/>
</dbReference>
<comment type="subcellular location">
    <subcellularLocation>
        <location evidence="1 7">Cell membrane</location>
        <topology evidence="1 7">Multi-pass membrane protein</topology>
    </subcellularLocation>
</comment>
<dbReference type="STRING" id="1287727.SAMN05443999_1274"/>
<keyword evidence="4 7" id="KW-0812">Transmembrane</keyword>